<evidence type="ECO:0000313" key="4">
    <source>
        <dbReference type="EMBL" id="KAF2219681.1"/>
    </source>
</evidence>
<dbReference type="OrthoDB" id="5366541at2759"/>
<name>A0A6A6G1U9_9PEZI</name>
<dbReference type="EMBL" id="ML992515">
    <property type="protein sequence ID" value="KAF2219681.1"/>
    <property type="molecule type" value="Genomic_DNA"/>
</dbReference>
<evidence type="ECO:0000259" key="3">
    <source>
        <dbReference type="Pfam" id="PF17183"/>
    </source>
</evidence>
<feature type="domain" description="Get5 C-terminal" evidence="3">
    <location>
        <begin position="196"/>
        <end position="229"/>
    </location>
</feature>
<dbReference type="Pfam" id="PF17183">
    <property type="entry name" value="Get5_C"/>
    <property type="match status" value="1"/>
</dbReference>
<protein>
    <submittedName>
        <fullName evidence="4">Cell-cycle control medial ring component</fullName>
    </submittedName>
</protein>
<accession>A0A6A6G1U9</accession>
<sequence>MAEVQFAKSFLSTLDRKPIKLSSDFVSDPKKYPSQSPYILPKPSLPFPKRSPATTSPTTLTITLKPTKGGPSPLTLSNQDPALVTVLDLKTQFARHASLDVSKIKILYNKRPTSDLKTVKDLLPSGAKGDVEFSVMVLGGGGSAVAVEEVARAETPGIETPGVAAKVEKMEVDSGPGPLSEEVGKEKEVGAVERELRGEAFWGDLRDFLVQRLKDEKEGERLVGLFRGAVR</sequence>
<dbReference type="InterPro" id="IPR049256">
    <property type="entry name" value="Get5_C"/>
</dbReference>
<dbReference type="InterPro" id="IPR024737">
    <property type="entry name" value="Get5_N"/>
</dbReference>
<evidence type="ECO:0000256" key="1">
    <source>
        <dbReference type="SAM" id="MobiDB-lite"/>
    </source>
</evidence>
<evidence type="ECO:0000313" key="5">
    <source>
        <dbReference type="Proteomes" id="UP000799538"/>
    </source>
</evidence>
<feature type="domain" description="Get5 N-terminal" evidence="2">
    <location>
        <begin position="6"/>
        <end position="140"/>
    </location>
</feature>
<keyword evidence="5" id="KW-1185">Reference proteome</keyword>
<dbReference type="AlphaFoldDB" id="A0A6A6G1U9"/>
<gene>
    <name evidence="4" type="ORF">BDZ85DRAFT_39750</name>
</gene>
<feature type="region of interest" description="Disordered" evidence="1">
    <location>
        <begin position="23"/>
        <end position="59"/>
    </location>
</feature>
<evidence type="ECO:0000259" key="2">
    <source>
        <dbReference type="Pfam" id="PF12754"/>
    </source>
</evidence>
<dbReference type="Pfam" id="PF12754">
    <property type="entry name" value="Get5_N"/>
    <property type="match status" value="1"/>
</dbReference>
<dbReference type="InterPro" id="IPR029071">
    <property type="entry name" value="Ubiquitin-like_domsf"/>
</dbReference>
<organism evidence="4 5">
    <name type="scientific">Elsinoe ampelina</name>
    <dbReference type="NCBI Taxonomy" id="302913"/>
    <lineage>
        <taxon>Eukaryota</taxon>
        <taxon>Fungi</taxon>
        <taxon>Dikarya</taxon>
        <taxon>Ascomycota</taxon>
        <taxon>Pezizomycotina</taxon>
        <taxon>Dothideomycetes</taxon>
        <taxon>Dothideomycetidae</taxon>
        <taxon>Myriangiales</taxon>
        <taxon>Elsinoaceae</taxon>
        <taxon>Elsinoe</taxon>
    </lineage>
</organism>
<reference evidence="5" key="1">
    <citation type="journal article" date="2020" name="Stud. Mycol.">
        <title>101 Dothideomycetes genomes: A test case for predicting lifestyles and emergence of pathogens.</title>
        <authorList>
            <person name="Haridas S."/>
            <person name="Albert R."/>
            <person name="Binder M."/>
            <person name="Bloem J."/>
            <person name="LaButti K."/>
            <person name="Salamov A."/>
            <person name="Andreopoulos B."/>
            <person name="Baker S."/>
            <person name="Barry K."/>
            <person name="Bills G."/>
            <person name="Bluhm B."/>
            <person name="Cannon C."/>
            <person name="Castanera R."/>
            <person name="Culley D."/>
            <person name="Daum C."/>
            <person name="Ezra D."/>
            <person name="Gonzalez J."/>
            <person name="Henrissat B."/>
            <person name="Kuo A."/>
            <person name="Liang C."/>
            <person name="Lipzen A."/>
            <person name="Lutzoni F."/>
            <person name="Magnuson J."/>
            <person name="Mondo S."/>
            <person name="Nolan M."/>
            <person name="Ohm R."/>
            <person name="Pangilinan J."/>
            <person name="Park H.-J."/>
            <person name="Ramirez L."/>
            <person name="Alfaro M."/>
            <person name="Sun H."/>
            <person name="Tritt A."/>
            <person name="Yoshinaga Y."/>
            <person name="Zwiers L.-H."/>
            <person name="Turgeon B."/>
            <person name="Goodwin S."/>
            <person name="Spatafora J."/>
            <person name="Crous P."/>
            <person name="Grigoriev I."/>
        </authorList>
    </citation>
    <scope>NUCLEOTIDE SEQUENCE [LARGE SCALE GENOMIC DNA]</scope>
    <source>
        <strain evidence="5">CECT 20119</strain>
    </source>
</reference>
<proteinExistence type="predicted"/>
<dbReference type="Proteomes" id="UP000799538">
    <property type="component" value="Unassembled WGS sequence"/>
</dbReference>
<dbReference type="Gene3D" id="1.10.286.70">
    <property type="entry name" value="Get5 dimerization domain"/>
    <property type="match status" value="1"/>
</dbReference>
<dbReference type="SUPFAM" id="SSF54236">
    <property type="entry name" value="Ubiquitin-like"/>
    <property type="match status" value="1"/>
</dbReference>